<evidence type="ECO:0000313" key="21">
    <source>
        <dbReference type="Proteomes" id="UP001143330"/>
    </source>
</evidence>
<evidence type="ECO:0000313" key="20">
    <source>
        <dbReference type="EMBL" id="GLK82659.1"/>
    </source>
</evidence>
<feature type="domain" description="Cytochrome c" evidence="19">
    <location>
        <begin position="56"/>
        <end position="143"/>
    </location>
</feature>
<dbReference type="GO" id="GO:0046872">
    <property type="term" value="F:metal ion binding"/>
    <property type="evidence" value="ECO:0007669"/>
    <property type="project" value="UniProtKB-KW"/>
</dbReference>
<dbReference type="Gene3D" id="1.10.760.10">
    <property type="entry name" value="Cytochrome c-like domain"/>
    <property type="match status" value="2"/>
</dbReference>
<evidence type="ECO:0000256" key="10">
    <source>
        <dbReference type="ARBA" id="ARBA00023004"/>
    </source>
</evidence>
<dbReference type="Proteomes" id="UP001143330">
    <property type="component" value="Unassembled WGS sequence"/>
</dbReference>
<dbReference type="GO" id="GO:0016740">
    <property type="term" value="F:transferase activity"/>
    <property type="evidence" value="ECO:0007669"/>
    <property type="project" value="UniProtKB-KW"/>
</dbReference>
<feature type="binding site" evidence="16">
    <location>
        <position position="214"/>
    </location>
    <ligand>
        <name>substrate</name>
    </ligand>
</feature>
<feature type="chain" id="PRO_5040735435" description="SoxAX cytochrome complex subunit A" evidence="18">
    <location>
        <begin position="20"/>
        <end position="257"/>
    </location>
</feature>
<comment type="function">
    <text evidence="14">C-type monoheme cytochrome, which is part of the SoxAX cytochrome complex involved in sulfur oxidation. The SoxAX complex catalyzes the formation of a heterodisulfide bond between the conserved cysteine residue on a sulfur carrier SoxYZ complex subunit SoxY and thiosulfate or other inorganic sulfur substrates. This leads to the liberation of two electrons, which may be transferred from the SoxAX complex to another cytochrome c that then channels them into the respiratory electron transport chain. Some electrons may be used for reductive CO(2) fixation.</text>
</comment>
<feature type="binding site" description="axial binding residue" evidence="17">
    <location>
        <position position="218"/>
    </location>
    <ligand>
        <name>heme c</name>
        <dbReference type="ChEBI" id="CHEBI:61717"/>
        <label>2</label>
    </ligand>
    <ligandPart>
        <name>Fe</name>
        <dbReference type="ChEBI" id="CHEBI:18248"/>
    </ligandPart>
</feature>
<keyword evidence="10 14" id="KW-0408">Iron</keyword>
<feature type="binding site" description="covalent" evidence="16">
    <location>
        <position position="72"/>
    </location>
    <ligand>
        <name>heme c</name>
        <dbReference type="ChEBI" id="CHEBI:61717"/>
        <label>1</label>
    </ligand>
</feature>
<protein>
    <recommendedName>
        <fullName evidence="14">SoxAX cytochrome complex subunit A</fullName>
        <ecNumber evidence="14">2.8.5.2</ecNumber>
    </recommendedName>
    <alternativeName>
        <fullName evidence="14">Protein SoxA</fullName>
    </alternativeName>
    <alternativeName>
        <fullName evidence="14">Sulfur oxidizing protein A</fullName>
    </alternativeName>
    <alternativeName>
        <fullName evidence="14">Thiosulfate-oxidizing multienzyme system protein SoxA</fullName>
    </alternativeName>
</protein>
<evidence type="ECO:0000256" key="18">
    <source>
        <dbReference type="SAM" id="SignalP"/>
    </source>
</evidence>
<keyword evidence="7 18" id="KW-0732">Signal</keyword>
<reference evidence="20" key="2">
    <citation type="submission" date="2023-01" db="EMBL/GenBank/DDBJ databases">
        <authorList>
            <person name="Sun Q."/>
            <person name="Evtushenko L."/>
        </authorList>
    </citation>
    <scope>NUCLEOTIDE SEQUENCE</scope>
    <source>
        <strain evidence="20">VKM B-2789</strain>
    </source>
</reference>
<dbReference type="GO" id="GO:0070069">
    <property type="term" value="C:cytochrome complex"/>
    <property type="evidence" value="ECO:0007669"/>
    <property type="project" value="InterPro"/>
</dbReference>
<evidence type="ECO:0000256" key="17">
    <source>
        <dbReference type="PIRSR" id="PIRSR038455-3"/>
    </source>
</evidence>
<dbReference type="GO" id="GO:0016669">
    <property type="term" value="F:oxidoreductase activity, acting on a sulfur group of donors, cytochrome as acceptor"/>
    <property type="evidence" value="ECO:0007669"/>
    <property type="project" value="InterPro"/>
</dbReference>
<feature type="binding site" description="axial binding residue" evidence="17">
    <location>
        <position position="76"/>
    </location>
    <ligand>
        <name>heme c</name>
        <dbReference type="ChEBI" id="CHEBI:61717"/>
        <label>1</label>
    </ligand>
    <ligandPart>
        <name>Fe</name>
        <dbReference type="ChEBI" id="CHEBI:18248"/>
    </ligandPart>
</feature>
<evidence type="ECO:0000256" key="12">
    <source>
        <dbReference type="ARBA" id="ARBA00048077"/>
    </source>
</evidence>
<evidence type="ECO:0000256" key="1">
    <source>
        <dbReference type="ARBA" id="ARBA00004418"/>
    </source>
</evidence>
<dbReference type="GO" id="GO:0019417">
    <property type="term" value="P:sulfur oxidation"/>
    <property type="evidence" value="ECO:0007669"/>
    <property type="project" value="InterPro"/>
</dbReference>
<evidence type="ECO:0000256" key="8">
    <source>
        <dbReference type="ARBA" id="ARBA00022764"/>
    </source>
</evidence>
<evidence type="ECO:0000256" key="16">
    <source>
        <dbReference type="PIRSR" id="PIRSR038455-2"/>
    </source>
</evidence>
<dbReference type="EMBL" id="BSFM01000004">
    <property type="protein sequence ID" value="GLK82659.1"/>
    <property type="molecule type" value="Genomic_DNA"/>
</dbReference>
<keyword evidence="9 14" id="KW-0249">Electron transport</keyword>
<comment type="similarity">
    <text evidence="11 14">Belongs to the SoxA family.</text>
</comment>
<keyword evidence="5 14" id="KW-0808">Transferase</keyword>
<feature type="binding site" description="covalent" evidence="16">
    <location>
        <position position="176"/>
    </location>
    <ligand>
        <name>heme c</name>
        <dbReference type="ChEBI" id="CHEBI:61717"/>
        <label>2</label>
    </ligand>
</feature>
<keyword evidence="8 14" id="KW-0574">Periplasm</keyword>
<dbReference type="EC" id="2.8.5.2" evidence="14"/>
<comment type="subunit">
    <text evidence="2 14">Heterodimer of SoxA and SoxX.</text>
</comment>
<feature type="binding site" description="axial binding residue" evidence="17">
    <location>
        <position position="110"/>
    </location>
    <ligand>
        <name>heme c</name>
        <dbReference type="ChEBI" id="CHEBI:61717"/>
        <label>1</label>
    </ligand>
    <ligandPart>
        <name>Fe</name>
        <dbReference type="ChEBI" id="CHEBI:18248"/>
    </ligandPart>
</feature>
<feature type="binding site" description="covalent" evidence="16">
    <location>
        <position position="173"/>
    </location>
    <ligand>
        <name>heme c</name>
        <dbReference type="ChEBI" id="CHEBI:61717"/>
        <label>2</label>
    </ligand>
</feature>
<evidence type="ECO:0000256" key="11">
    <source>
        <dbReference type="ARBA" id="ARBA00025746"/>
    </source>
</evidence>
<name>A0A9W6N8S2_9HYPH</name>
<evidence type="ECO:0000256" key="9">
    <source>
        <dbReference type="ARBA" id="ARBA00022982"/>
    </source>
</evidence>
<evidence type="ECO:0000256" key="3">
    <source>
        <dbReference type="ARBA" id="ARBA00022448"/>
    </source>
</evidence>
<proteinExistence type="inferred from homology"/>
<dbReference type="InterPro" id="IPR025710">
    <property type="entry name" value="SoxA"/>
</dbReference>
<dbReference type="InterPro" id="IPR009056">
    <property type="entry name" value="Cyt_c-like_dom"/>
</dbReference>
<keyword evidence="21" id="KW-1185">Reference proteome</keyword>
<comment type="catalytic activity">
    <reaction evidence="13 14">
        <text>S-sulfanyl-L-cysteinyl-[SoxY protein] + thiosulfate + 2 Fe(III)-[cytochrome c] = S-(2-sulfodisulfanyl)-L-cysteinyl-[SoxY protein] + 2 Fe(II)-[cytochrome c] + 2 H(+)</text>
        <dbReference type="Rhea" id="RHEA:51224"/>
        <dbReference type="Rhea" id="RHEA-COMP:10350"/>
        <dbReference type="Rhea" id="RHEA-COMP:14399"/>
        <dbReference type="Rhea" id="RHEA-COMP:14689"/>
        <dbReference type="Rhea" id="RHEA-COMP:14690"/>
        <dbReference type="ChEBI" id="CHEBI:15378"/>
        <dbReference type="ChEBI" id="CHEBI:29033"/>
        <dbReference type="ChEBI" id="CHEBI:29034"/>
        <dbReference type="ChEBI" id="CHEBI:33542"/>
        <dbReference type="ChEBI" id="CHEBI:61963"/>
        <dbReference type="ChEBI" id="CHEBI:140664"/>
        <dbReference type="EC" id="2.8.5.2"/>
    </reaction>
</comment>
<comment type="cofactor">
    <cofactor evidence="16">
        <name>heme</name>
        <dbReference type="ChEBI" id="CHEBI:30413"/>
    </cofactor>
    <text evidence="16">Binds 2 heme groups per subunit.</text>
</comment>
<evidence type="ECO:0000256" key="4">
    <source>
        <dbReference type="ARBA" id="ARBA00022617"/>
    </source>
</evidence>
<feature type="domain" description="Cytochrome c" evidence="19">
    <location>
        <begin position="157"/>
        <end position="249"/>
    </location>
</feature>
<comment type="catalytic activity">
    <reaction evidence="12 14">
        <text>L-cysteinyl-[SoxY protein] + thiosulfate + 2 Fe(III)-[cytochrome c] = S-sulfosulfanyl-L-cysteinyl-[SoxY protein] + 2 Fe(II)-[cytochrome c] + 2 H(+)</text>
        <dbReference type="Rhea" id="RHEA:56720"/>
        <dbReference type="Rhea" id="RHEA-COMP:10350"/>
        <dbReference type="Rhea" id="RHEA-COMP:14328"/>
        <dbReference type="Rhea" id="RHEA-COMP:14399"/>
        <dbReference type="Rhea" id="RHEA-COMP:14691"/>
        <dbReference type="ChEBI" id="CHEBI:15378"/>
        <dbReference type="ChEBI" id="CHEBI:29033"/>
        <dbReference type="ChEBI" id="CHEBI:29034"/>
        <dbReference type="ChEBI" id="CHEBI:29950"/>
        <dbReference type="ChEBI" id="CHEBI:33542"/>
        <dbReference type="ChEBI" id="CHEBI:139321"/>
        <dbReference type="EC" id="2.8.5.2"/>
    </reaction>
</comment>
<evidence type="ECO:0000259" key="19">
    <source>
        <dbReference type="Pfam" id="PF21342"/>
    </source>
</evidence>
<feature type="signal peptide" evidence="18">
    <location>
        <begin position="1"/>
        <end position="19"/>
    </location>
</feature>
<keyword evidence="6 14" id="KW-0479">Metal-binding</keyword>
<dbReference type="GO" id="GO:0042597">
    <property type="term" value="C:periplasmic space"/>
    <property type="evidence" value="ECO:0007669"/>
    <property type="project" value="UniProtKB-SubCell"/>
</dbReference>
<dbReference type="SUPFAM" id="SSF46626">
    <property type="entry name" value="Cytochrome c"/>
    <property type="match status" value="2"/>
</dbReference>
<evidence type="ECO:0000256" key="2">
    <source>
        <dbReference type="ARBA" id="ARBA00011530"/>
    </source>
</evidence>
<reference evidence="20" key="1">
    <citation type="journal article" date="2014" name="Int. J. Syst. Evol. Microbiol.">
        <title>Complete genome sequence of Corynebacterium casei LMG S-19264T (=DSM 44701T), isolated from a smear-ripened cheese.</title>
        <authorList>
            <consortium name="US DOE Joint Genome Institute (JGI-PGF)"/>
            <person name="Walter F."/>
            <person name="Albersmeier A."/>
            <person name="Kalinowski J."/>
            <person name="Ruckert C."/>
        </authorList>
    </citation>
    <scope>NUCLEOTIDE SEQUENCE</scope>
    <source>
        <strain evidence="20">VKM B-2789</strain>
    </source>
</reference>
<dbReference type="GO" id="GO:0020037">
    <property type="term" value="F:heme binding"/>
    <property type="evidence" value="ECO:0007669"/>
    <property type="project" value="InterPro"/>
</dbReference>
<dbReference type="PIRSF" id="PIRSF038455">
    <property type="entry name" value="SoxA"/>
    <property type="match status" value="1"/>
</dbReference>
<sequence>MAFRLAFAAALLCAGIAVAQEIPPGERRSGTDFMSAETRAIQADDGSNPGMLWVLQGESLWKEPAGASRRSCASCHGEAATSMRDVAARYPAFDTASGAPVDLAGKIDQCRTTRQHAAGLPRESEELLGLSTYVGHQSRGLPIAPPDDPRLHAARAEGKRLFETRMGQLDLSCSSCHDANWRGRLGGSAVTQAHPTGYPIYRLEWQAVGSLQRRMRGCMVGVRAEPFAYGSAEFIALELYLAERAAGLALETPAVRP</sequence>
<keyword evidence="4 14" id="KW-0349">Heme</keyword>
<evidence type="ECO:0000256" key="14">
    <source>
        <dbReference type="PIRNR" id="PIRNR038455"/>
    </source>
</evidence>
<evidence type="ECO:0000256" key="7">
    <source>
        <dbReference type="ARBA" id="ARBA00022729"/>
    </source>
</evidence>
<comment type="caution">
    <text evidence="20">The sequence shown here is derived from an EMBL/GenBank/DDBJ whole genome shotgun (WGS) entry which is preliminary data.</text>
</comment>
<evidence type="ECO:0000256" key="5">
    <source>
        <dbReference type="ARBA" id="ARBA00022679"/>
    </source>
</evidence>
<dbReference type="RefSeq" id="WP_213366011.1">
    <property type="nucleotide sequence ID" value="NZ_BSFM01000004.1"/>
</dbReference>
<dbReference type="GO" id="GO:0009055">
    <property type="term" value="F:electron transfer activity"/>
    <property type="evidence" value="ECO:0007669"/>
    <property type="project" value="InterPro"/>
</dbReference>
<evidence type="ECO:0000256" key="15">
    <source>
        <dbReference type="PIRSR" id="PIRSR038455-1"/>
    </source>
</evidence>
<accession>A0A9W6N8S2</accession>
<feature type="binding site" description="covalent" evidence="16">
    <location>
        <position position="75"/>
    </location>
    <ligand>
        <name>heme c</name>
        <dbReference type="ChEBI" id="CHEBI:61717"/>
        <label>1</label>
    </ligand>
</feature>
<dbReference type="Pfam" id="PF21342">
    <property type="entry name" value="SoxA-TsdA_cyt-c"/>
    <property type="match status" value="2"/>
</dbReference>
<evidence type="ECO:0000256" key="13">
    <source>
        <dbReference type="ARBA" id="ARBA00048423"/>
    </source>
</evidence>
<feature type="active site" description="Cysteine persulfide intermediate" evidence="15">
    <location>
        <position position="218"/>
    </location>
</feature>
<evidence type="ECO:0000256" key="6">
    <source>
        <dbReference type="ARBA" id="ARBA00022723"/>
    </source>
</evidence>
<dbReference type="InterPro" id="IPR036909">
    <property type="entry name" value="Cyt_c-like_dom_sf"/>
</dbReference>
<gene>
    <name evidence="20" type="ORF">GCM10017653_07280</name>
</gene>
<feature type="binding site" description="axial binding residue" evidence="17">
    <location>
        <position position="177"/>
    </location>
    <ligand>
        <name>heme c</name>
        <dbReference type="ChEBI" id="CHEBI:61717"/>
        <label>2</label>
    </ligand>
    <ligandPart>
        <name>Fe</name>
        <dbReference type="ChEBI" id="CHEBI:18248"/>
    </ligandPart>
</feature>
<dbReference type="AlphaFoldDB" id="A0A9W6N8S2"/>
<keyword evidence="3 14" id="KW-0813">Transport</keyword>
<comment type="subcellular location">
    <subcellularLocation>
        <location evidence="1 14">Periplasm</location>
    </subcellularLocation>
</comment>
<organism evidence="20 21">
    <name type="scientific">Ancylobacter defluvii</name>
    <dbReference type="NCBI Taxonomy" id="1282440"/>
    <lineage>
        <taxon>Bacteria</taxon>
        <taxon>Pseudomonadati</taxon>
        <taxon>Pseudomonadota</taxon>
        <taxon>Alphaproteobacteria</taxon>
        <taxon>Hyphomicrobiales</taxon>
        <taxon>Xanthobacteraceae</taxon>
        <taxon>Ancylobacter</taxon>
    </lineage>
</organism>
<dbReference type="NCBIfam" id="TIGR04484">
    <property type="entry name" value="thiosulf_SoxA"/>
    <property type="match status" value="1"/>
</dbReference>
<comment type="cofactor">
    <cofactor evidence="14">
        <name>heme</name>
        <dbReference type="ChEBI" id="CHEBI:30413"/>
    </cofactor>
    <text evidence="14">Binds 1 heme group per subunit.</text>
</comment>